<dbReference type="InterPro" id="IPR036047">
    <property type="entry name" value="F-box-like_dom_sf"/>
</dbReference>
<name>A0ABQ7MZ32_BRACM</name>
<gene>
    <name evidence="1" type="primary">A03p016390.1_BraROA</name>
    <name evidence="1" type="ORF">IGI04_010054</name>
</gene>
<accession>A0ABQ7MZ32</accession>
<proteinExistence type="predicted"/>
<reference evidence="1 2" key="1">
    <citation type="submission" date="2021-03" db="EMBL/GenBank/DDBJ databases">
        <authorList>
            <person name="King G.J."/>
            <person name="Bancroft I."/>
            <person name="Baten A."/>
            <person name="Bloomfield J."/>
            <person name="Borpatragohain P."/>
            <person name="He Z."/>
            <person name="Irish N."/>
            <person name="Irwin J."/>
            <person name="Liu K."/>
            <person name="Mauleon R.P."/>
            <person name="Moore J."/>
            <person name="Morris R."/>
            <person name="Ostergaard L."/>
            <person name="Wang B."/>
            <person name="Wells R."/>
        </authorList>
    </citation>
    <scope>NUCLEOTIDE SEQUENCE [LARGE SCALE GENOMIC DNA]</scope>
    <source>
        <strain evidence="1">R-o-18</strain>
        <tissue evidence="1">Leaf</tissue>
    </source>
</reference>
<dbReference type="InterPro" id="IPR025886">
    <property type="entry name" value="PP2-like"/>
</dbReference>
<organism evidence="1 2">
    <name type="scientific">Brassica rapa subsp. trilocularis</name>
    <dbReference type="NCBI Taxonomy" id="1813537"/>
    <lineage>
        <taxon>Eukaryota</taxon>
        <taxon>Viridiplantae</taxon>
        <taxon>Streptophyta</taxon>
        <taxon>Embryophyta</taxon>
        <taxon>Tracheophyta</taxon>
        <taxon>Spermatophyta</taxon>
        <taxon>Magnoliopsida</taxon>
        <taxon>eudicotyledons</taxon>
        <taxon>Gunneridae</taxon>
        <taxon>Pentapetalae</taxon>
        <taxon>rosids</taxon>
        <taxon>malvids</taxon>
        <taxon>Brassicales</taxon>
        <taxon>Brassicaceae</taxon>
        <taxon>Brassiceae</taxon>
        <taxon>Brassica</taxon>
    </lineage>
</organism>
<sequence length="355" mass="40839">MPLTSSIKQRTKESQICQTHFFHLYIFYLSTTSNPKLEYIKTKVKKKGSSNSKKSHIYISTDLLAMGAASSSLAGSEAYAGKLCGLEDVPENCITAMFMCMEPPEICILARVNKSFHRASRSDTVWEHMLPLNYKFLVRRILEDQQVGEKDKVISRTKEIYARLCRPNFFDAGTKEAWLDKRSGKVCLAISPKAMKITGFDDRRYWERISSDESRFGSIAYLRQVWWLEAVGNIRFEFAPGKYSVLFKIHLGKPLRKCGRKTSNLDQVHGWDIKPVRFQLSTSDGQGAMSERHLDEPGRWFYHHVGDFVVENQNSPVWVKFSMLQIDCTHTKGGLCLDCVIICPFEFRGKYTYFD</sequence>
<keyword evidence="2" id="KW-1185">Reference proteome</keyword>
<dbReference type="EMBL" id="JADBGQ010000003">
    <property type="protein sequence ID" value="KAG5403935.1"/>
    <property type="molecule type" value="Genomic_DNA"/>
</dbReference>
<dbReference type="PANTHER" id="PTHR31960">
    <property type="entry name" value="F-BOX PROTEIN PP2-A15"/>
    <property type="match status" value="1"/>
</dbReference>
<dbReference type="SUPFAM" id="SSF81383">
    <property type="entry name" value="F-box domain"/>
    <property type="match status" value="1"/>
</dbReference>
<evidence type="ECO:0000313" key="2">
    <source>
        <dbReference type="Proteomes" id="UP000823674"/>
    </source>
</evidence>
<evidence type="ECO:0008006" key="3">
    <source>
        <dbReference type="Google" id="ProtNLM"/>
    </source>
</evidence>
<evidence type="ECO:0000313" key="1">
    <source>
        <dbReference type="EMBL" id="KAG5403935.1"/>
    </source>
</evidence>
<dbReference type="PANTHER" id="PTHR31960:SF18">
    <property type="entry name" value="F-BOX PROTEIN PP2-A14"/>
    <property type="match status" value="1"/>
</dbReference>
<comment type="caution">
    <text evidence="1">The sequence shown here is derived from an EMBL/GenBank/DDBJ whole genome shotgun (WGS) entry which is preliminary data.</text>
</comment>
<protein>
    <recommendedName>
        <fullName evidence="3">F-box domain-containing protein</fullName>
    </recommendedName>
</protein>
<dbReference type="Proteomes" id="UP000823674">
    <property type="component" value="Chromosome A03"/>
</dbReference>
<dbReference type="Pfam" id="PF14299">
    <property type="entry name" value="PP2"/>
    <property type="match status" value="1"/>
</dbReference>
<dbReference type="CDD" id="cd22162">
    <property type="entry name" value="F-box_AtSKIP3-like"/>
    <property type="match status" value="1"/>
</dbReference>